<dbReference type="PROSITE" id="PS50943">
    <property type="entry name" value="HTH_CROC1"/>
    <property type="match status" value="1"/>
</dbReference>
<dbReference type="SUPFAM" id="SSF47413">
    <property type="entry name" value="lambda repressor-like DNA-binding domains"/>
    <property type="match status" value="1"/>
</dbReference>
<dbReference type="InterPro" id="IPR001387">
    <property type="entry name" value="Cro/C1-type_HTH"/>
</dbReference>
<dbReference type="RefSeq" id="WP_017453416.1">
    <property type="nucleotide sequence ID" value="NZ_CP008956.1"/>
</dbReference>
<dbReference type="CDD" id="cd00093">
    <property type="entry name" value="HTH_XRE"/>
    <property type="match status" value="1"/>
</dbReference>
<protein>
    <submittedName>
        <fullName evidence="2">XRE family transcriptional regulator</fullName>
    </submittedName>
</protein>
<proteinExistence type="predicted"/>
<dbReference type="Pfam" id="PF13560">
    <property type="entry name" value="HTH_31"/>
    <property type="match status" value="1"/>
</dbReference>
<dbReference type="Gene3D" id="1.10.260.40">
    <property type="entry name" value="lambda repressor-like DNA-binding domains"/>
    <property type="match status" value="1"/>
</dbReference>
<dbReference type="AlphaFoldDB" id="A0A6M3ZR20"/>
<organism evidence="2 3">
    <name type="scientific">Herbaspirillum rubrisubalbicans Os34</name>
    <dbReference type="NCBI Taxonomy" id="1235827"/>
    <lineage>
        <taxon>Bacteria</taxon>
        <taxon>Pseudomonadati</taxon>
        <taxon>Pseudomonadota</taxon>
        <taxon>Betaproteobacteria</taxon>
        <taxon>Burkholderiales</taxon>
        <taxon>Oxalobacteraceae</taxon>
        <taxon>Herbaspirillum</taxon>
    </lineage>
</organism>
<reference evidence="2 3" key="1">
    <citation type="journal article" date="2012" name="J. Bacteriol.">
        <title>Genome sequence of the pathogenic Herbaspirillum seropedicae strain Os34, isolated from rice roots.</title>
        <authorList>
            <person name="Ye W."/>
            <person name="Ye S."/>
            <person name="Liu J."/>
            <person name="Chang S."/>
            <person name="Chen M."/>
            <person name="Zhu B."/>
            <person name="Guo L."/>
            <person name="An Q."/>
        </authorList>
    </citation>
    <scope>NUCLEOTIDE SEQUENCE [LARGE SCALE GENOMIC DNA]</scope>
    <source>
        <strain evidence="2 3">Os34</strain>
    </source>
</reference>
<dbReference type="InterPro" id="IPR010982">
    <property type="entry name" value="Lambda_DNA-bd_dom_sf"/>
</dbReference>
<dbReference type="SMART" id="SM00530">
    <property type="entry name" value="HTH_XRE"/>
    <property type="match status" value="1"/>
</dbReference>
<dbReference type="Proteomes" id="UP000501648">
    <property type="component" value="Chromosome"/>
</dbReference>
<name>A0A6M3ZR20_9BURK</name>
<dbReference type="EMBL" id="CP008956">
    <property type="protein sequence ID" value="QJQ01049.1"/>
    <property type="molecule type" value="Genomic_DNA"/>
</dbReference>
<gene>
    <name evidence="2" type="ORF">C798_12625</name>
</gene>
<accession>A0A6M3ZR20</accession>
<evidence type="ECO:0000259" key="1">
    <source>
        <dbReference type="PROSITE" id="PS50943"/>
    </source>
</evidence>
<evidence type="ECO:0000313" key="3">
    <source>
        <dbReference type="Proteomes" id="UP000501648"/>
    </source>
</evidence>
<sequence>MHQKLGFHTDLVRETLVNLGHRIRRVRKARKLTLKQLEQITRIHRTTLGRLELGDPGVSLGIFLSVLEALQELSDIELLVSRPETPRHLRNTPKPTVDQDF</sequence>
<evidence type="ECO:0000313" key="2">
    <source>
        <dbReference type="EMBL" id="QJQ01049.1"/>
    </source>
</evidence>
<dbReference type="GO" id="GO:0003677">
    <property type="term" value="F:DNA binding"/>
    <property type="evidence" value="ECO:0007669"/>
    <property type="project" value="InterPro"/>
</dbReference>
<feature type="domain" description="HTH cro/C1-type" evidence="1">
    <location>
        <begin position="23"/>
        <end position="76"/>
    </location>
</feature>